<dbReference type="PANTHER" id="PTHR44167:SF18">
    <property type="entry name" value="PROTEIN KINASE DOMAIN-CONTAINING PROTEIN"/>
    <property type="match status" value="1"/>
</dbReference>
<dbReference type="Proteomes" id="UP000244005">
    <property type="component" value="Unassembled WGS sequence"/>
</dbReference>
<dbReference type="GO" id="GO:0005524">
    <property type="term" value="F:ATP binding"/>
    <property type="evidence" value="ECO:0007669"/>
    <property type="project" value="UniProtKB-UniRule"/>
</dbReference>
<dbReference type="SMART" id="SM00220">
    <property type="entry name" value="S_TKc"/>
    <property type="match status" value="1"/>
</dbReference>
<evidence type="ECO:0000313" key="4">
    <source>
        <dbReference type="Proteomes" id="UP000244005"/>
    </source>
</evidence>
<evidence type="ECO:0000259" key="2">
    <source>
        <dbReference type="PROSITE" id="PS50011"/>
    </source>
</evidence>
<dbReference type="Gramene" id="Mp3g14140.1">
    <property type="protein sequence ID" value="Mp3g14140.1.cds1"/>
    <property type="gene ID" value="Mp3g14140"/>
</dbReference>
<evidence type="ECO:0000313" key="3">
    <source>
        <dbReference type="EMBL" id="PTQ49027.1"/>
    </source>
</evidence>
<feature type="binding site" evidence="1">
    <location>
        <position position="57"/>
    </location>
    <ligand>
        <name>ATP</name>
        <dbReference type="ChEBI" id="CHEBI:30616"/>
    </ligand>
</feature>
<dbReference type="GO" id="GO:0004674">
    <property type="term" value="F:protein serine/threonine kinase activity"/>
    <property type="evidence" value="ECO:0000318"/>
    <property type="project" value="GO_Central"/>
</dbReference>
<accession>A0A2R6XSE5</accession>
<dbReference type="SUPFAM" id="SSF56112">
    <property type="entry name" value="Protein kinase-like (PK-like)"/>
    <property type="match status" value="1"/>
</dbReference>
<dbReference type="PROSITE" id="PS50011">
    <property type="entry name" value="PROTEIN_KINASE_DOM"/>
    <property type="match status" value="1"/>
</dbReference>
<dbReference type="InterPro" id="IPR017441">
    <property type="entry name" value="Protein_kinase_ATP_BS"/>
</dbReference>
<dbReference type="CDD" id="cd00180">
    <property type="entry name" value="PKc"/>
    <property type="match status" value="1"/>
</dbReference>
<name>A0A2R6XSE5_MARPO</name>
<dbReference type="Pfam" id="PF00069">
    <property type="entry name" value="Pkinase"/>
    <property type="match status" value="1"/>
</dbReference>
<dbReference type="GO" id="GO:0007165">
    <property type="term" value="P:signal transduction"/>
    <property type="evidence" value="ECO:0000318"/>
    <property type="project" value="GO_Central"/>
</dbReference>
<dbReference type="AlphaFoldDB" id="A0A2R6XSE5"/>
<evidence type="ECO:0000256" key="1">
    <source>
        <dbReference type="PROSITE-ProRule" id="PRU10141"/>
    </source>
</evidence>
<reference evidence="4" key="1">
    <citation type="journal article" date="2017" name="Cell">
        <title>Insights into land plant evolution garnered from the Marchantia polymorpha genome.</title>
        <authorList>
            <person name="Bowman J.L."/>
            <person name="Kohchi T."/>
            <person name="Yamato K.T."/>
            <person name="Jenkins J."/>
            <person name="Shu S."/>
            <person name="Ishizaki K."/>
            <person name="Yamaoka S."/>
            <person name="Nishihama R."/>
            <person name="Nakamura Y."/>
            <person name="Berger F."/>
            <person name="Adam C."/>
            <person name="Aki S.S."/>
            <person name="Althoff F."/>
            <person name="Araki T."/>
            <person name="Arteaga-Vazquez M.A."/>
            <person name="Balasubrmanian S."/>
            <person name="Barry K."/>
            <person name="Bauer D."/>
            <person name="Boehm C.R."/>
            <person name="Briginshaw L."/>
            <person name="Caballero-Perez J."/>
            <person name="Catarino B."/>
            <person name="Chen F."/>
            <person name="Chiyoda S."/>
            <person name="Chovatia M."/>
            <person name="Davies K.M."/>
            <person name="Delmans M."/>
            <person name="Demura T."/>
            <person name="Dierschke T."/>
            <person name="Dolan L."/>
            <person name="Dorantes-Acosta A.E."/>
            <person name="Eklund D.M."/>
            <person name="Florent S.N."/>
            <person name="Flores-Sandoval E."/>
            <person name="Fujiyama A."/>
            <person name="Fukuzawa H."/>
            <person name="Galik B."/>
            <person name="Grimanelli D."/>
            <person name="Grimwood J."/>
            <person name="Grossniklaus U."/>
            <person name="Hamada T."/>
            <person name="Haseloff J."/>
            <person name="Hetherington A.J."/>
            <person name="Higo A."/>
            <person name="Hirakawa Y."/>
            <person name="Hundley H.N."/>
            <person name="Ikeda Y."/>
            <person name="Inoue K."/>
            <person name="Inoue S.I."/>
            <person name="Ishida S."/>
            <person name="Jia Q."/>
            <person name="Kakita M."/>
            <person name="Kanazawa T."/>
            <person name="Kawai Y."/>
            <person name="Kawashima T."/>
            <person name="Kennedy M."/>
            <person name="Kinose K."/>
            <person name="Kinoshita T."/>
            <person name="Kohara Y."/>
            <person name="Koide E."/>
            <person name="Komatsu K."/>
            <person name="Kopischke S."/>
            <person name="Kubo M."/>
            <person name="Kyozuka J."/>
            <person name="Lagercrantz U."/>
            <person name="Lin S.S."/>
            <person name="Lindquist E."/>
            <person name="Lipzen A.M."/>
            <person name="Lu C.W."/>
            <person name="De Luna E."/>
            <person name="Martienssen R.A."/>
            <person name="Minamino N."/>
            <person name="Mizutani M."/>
            <person name="Mizutani M."/>
            <person name="Mochizuki N."/>
            <person name="Monte I."/>
            <person name="Mosher R."/>
            <person name="Nagasaki H."/>
            <person name="Nakagami H."/>
            <person name="Naramoto S."/>
            <person name="Nishitani K."/>
            <person name="Ohtani M."/>
            <person name="Okamoto T."/>
            <person name="Okumura M."/>
            <person name="Phillips J."/>
            <person name="Pollak B."/>
            <person name="Reinders A."/>
            <person name="Rovekamp M."/>
            <person name="Sano R."/>
            <person name="Sawa S."/>
            <person name="Schmid M.W."/>
            <person name="Shirakawa M."/>
            <person name="Solano R."/>
            <person name="Spunde A."/>
            <person name="Suetsugu N."/>
            <person name="Sugano S."/>
            <person name="Sugiyama A."/>
            <person name="Sun R."/>
            <person name="Suzuki Y."/>
            <person name="Takenaka M."/>
            <person name="Takezawa D."/>
            <person name="Tomogane H."/>
            <person name="Tsuzuki M."/>
            <person name="Ueda T."/>
            <person name="Umeda M."/>
            <person name="Ward J.M."/>
            <person name="Watanabe Y."/>
            <person name="Yazaki K."/>
            <person name="Yokoyama R."/>
            <person name="Yoshitake Y."/>
            <person name="Yotsui I."/>
            <person name="Zachgo S."/>
            <person name="Schmutz J."/>
        </authorList>
    </citation>
    <scope>NUCLEOTIDE SEQUENCE [LARGE SCALE GENOMIC DNA]</scope>
    <source>
        <strain evidence="4">Tak-1</strain>
    </source>
</reference>
<dbReference type="InterPro" id="IPR000719">
    <property type="entry name" value="Prot_kinase_dom"/>
</dbReference>
<keyword evidence="1" id="KW-0547">Nucleotide-binding</keyword>
<keyword evidence="1" id="KW-0067">ATP-binding</keyword>
<gene>
    <name evidence="3" type="ORF">MARPO_0004s0257</name>
</gene>
<keyword evidence="4" id="KW-1185">Reference proteome</keyword>
<dbReference type="PROSITE" id="PS00107">
    <property type="entry name" value="PROTEIN_KINASE_ATP"/>
    <property type="match status" value="1"/>
</dbReference>
<feature type="domain" description="Protein kinase" evidence="2">
    <location>
        <begin position="28"/>
        <end position="302"/>
    </location>
</feature>
<dbReference type="InterPro" id="IPR011009">
    <property type="entry name" value="Kinase-like_dom_sf"/>
</dbReference>
<dbReference type="OMA" id="KTHEVEH"/>
<proteinExistence type="predicted"/>
<organism evidence="3 4">
    <name type="scientific">Marchantia polymorpha</name>
    <name type="common">Common liverwort</name>
    <name type="synonym">Marchantia aquatica</name>
    <dbReference type="NCBI Taxonomy" id="3197"/>
    <lineage>
        <taxon>Eukaryota</taxon>
        <taxon>Viridiplantae</taxon>
        <taxon>Streptophyta</taxon>
        <taxon>Embryophyta</taxon>
        <taxon>Marchantiophyta</taxon>
        <taxon>Marchantiopsida</taxon>
        <taxon>Marchantiidae</taxon>
        <taxon>Marchantiales</taxon>
        <taxon>Marchantiaceae</taxon>
        <taxon>Marchantia</taxon>
    </lineage>
</organism>
<dbReference type="Gene3D" id="1.10.510.10">
    <property type="entry name" value="Transferase(Phosphotransferase) domain 1"/>
    <property type="match status" value="1"/>
</dbReference>
<protein>
    <recommendedName>
        <fullName evidence="2">Protein kinase domain-containing protein</fullName>
    </recommendedName>
</protein>
<dbReference type="OrthoDB" id="5979581at2759"/>
<dbReference type="EMBL" id="KZ772676">
    <property type="protein sequence ID" value="PTQ49027.1"/>
    <property type="molecule type" value="Genomic_DNA"/>
</dbReference>
<sequence>MAGRAGEGNHAFLRVKFLKNNGEINNYYRCLDVLGEGAYGKTHEVEHVSNGRRYAMKVQRFERVAPGAVVTPWNDPYGDVKRIYKEMVILNVILPRHRNIIELKDLLMSVDTVYIVLELCASKCLSHFYPIAQNRSGRRIFKQIVEATHFIHQHGVLHMDLHSENILFADDTMTESKIIDFGLAVYKPALAVKVHANFKHREWFNIDDLSCLHEDLSVPQEDIRALGHILHCILAGTDVYPGEFEQPGAIGEAEGEGVTPDYMPRMHIFDRKAKDLLELIGPEYFRRGALPTIDKVLTHPWLA</sequence>
<dbReference type="PANTHER" id="PTHR44167">
    <property type="entry name" value="OVARIAN-SPECIFIC SERINE/THREONINE-PROTEIN KINASE LOK-RELATED"/>
    <property type="match status" value="1"/>
</dbReference>